<keyword evidence="10" id="KW-1185">Reference proteome</keyword>
<evidence type="ECO:0000256" key="6">
    <source>
        <dbReference type="ARBA" id="ARBA00022989"/>
    </source>
</evidence>
<feature type="domain" description="General secretion pathway GspH" evidence="8">
    <location>
        <begin position="28"/>
        <end position="132"/>
    </location>
</feature>
<accession>A0ABW9GBB7</accession>
<evidence type="ECO:0000256" key="5">
    <source>
        <dbReference type="ARBA" id="ARBA00022692"/>
    </source>
</evidence>
<keyword evidence="3" id="KW-0488">Methylation</keyword>
<protein>
    <submittedName>
        <fullName evidence="9">GspH/FimT family protein</fullName>
    </submittedName>
</protein>
<keyword evidence="7" id="KW-0472">Membrane</keyword>
<evidence type="ECO:0000256" key="7">
    <source>
        <dbReference type="ARBA" id="ARBA00023136"/>
    </source>
</evidence>
<proteinExistence type="predicted"/>
<dbReference type="Proteomes" id="UP001629953">
    <property type="component" value="Unassembled WGS sequence"/>
</dbReference>
<name>A0ABW9GBB7_9GAMM</name>
<evidence type="ECO:0000259" key="8">
    <source>
        <dbReference type="Pfam" id="PF12019"/>
    </source>
</evidence>
<keyword evidence="4" id="KW-0997">Cell inner membrane</keyword>
<organism evidence="9 10">
    <name type="scientific">Celerinatantimonas yamalensis</name>
    <dbReference type="NCBI Taxonomy" id="559956"/>
    <lineage>
        <taxon>Bacteria</taxon>
        <taxon>Pseudomonadati</taxon>
        <taxon>Pseudomonadota</taxon>
        <taxon>Gammaproteobacteria</taxon>
        <taxon>Celerinatantimonadaceae</taxon>
        <taxon>Celerinatantimonas</taxon>
    </lineage>
</organism>
<keyword evidence="5" id="KW-0812">Transmembrane</keyword>
<evidence type="ECO:0000256" key="4">
    <source>
        <dbReference type="ARBA" id="ARBA00022519"/>
    </source>
</evidence>
<dbReference type="EMBL" id="JBEQCT010000009">
    <property type="protein sequence ID" value="MFM2486488.1"/>
    <property type="molecule type" value="Genomic_DNA"/>
</dbReference>
<reference evidence="9 10" key="1">
    <citation type="journal article" date="2013" name="Int. J. Syst. Evol. Microbiol.">
        <title>Celerinatantimonas yamalensis sp. nov., a cold-adapted diazotrophic bacterium from a cold permafrost brine.</title>
        <authorList>
            <person name="Shcherbakova V."/>
            <person name="Chuvilskaya N."/>
            <person name="Rivkina E."/>
            <person name="Demidov N."/>
            <person name="Uchaeva V."/>
            <person name="Suetin S."/>
            <person name="Suzina N."/>
            <person name="Gilichinsky D."/>
        </authorList>
    </citation>
    <scope>NUCLEOTIDE SEQUENCE [LARGE SCALE GENOMIC DNA]</scope>
    <source>
        <strain evidence="9 10">C7</strain>
    </source>
</reference>
<evidence type="ECO:0000313" key="10">
    <source>
        <dbReference type="Proteomes" id="UP001629953"/>
    </source>
</evidence>
<evidence type="ECO:0000256" key="1">
    <source>
        <dbReference type="ARBA" id="ARBA00004377"/>
    </source>
</evidence>
<gene>
    <name evidence="9" type="ORF">ABUE30_15760</name>
</gene>
<dbReference type="Gene3D" id="3.55.40.10">
    <property type="entry name" value="minor pseudopilin epsh domain"/>
    <property type="match status" value="1"/>
</dbReference>
<evidence type="ECO:0000256" key="3">
    <source>
        <dbReference type="ARBA" id="ARBA00022481"/>
    </source>
</evidence>
<comment type="caution">
    <text evidence="9">The sequence shown here is derived from an EMBL/GenBank/DDBJ whole genome shotgun (WGS) entry which is preliminary data.</text>
</comment>
<evidence type="ECO:0000313" key="9">
    <source>
        <dbReference type="EMBL" id="MFM2486488.1"/>
    </source>
</evidence>
<comment type="subcellular location">
    <subcellularLocation>
        <location evidence="1">Cell inner membrane</location>
        <topology evidence="1">Single-pass membrane protein</topology>
    </subcellularLocation>
</comment>
<dbReference type="Pfam" id="PF12019">
    <property type="entry name" value="GspH"/>
    <property type="match status" value="1"/>
</dbReference>
<sequence length="149" mass="16784">MITSLLTSFALGTDSQFFHQRQLQQAHQRLMDDLHWARLQAIQTQQTIKICSLDSHHQCDSHWQHIISIFIDSTPDPNQTPLKEITIPSAIELIDSRNYIHFNQQGMAYGTNQTLTLCSHHTGLKITISMTGNIHSSSTRVTCSKATAG</sequence>
<evidence type="ECO:0000256" key="2">
    <source>
        <dbReference type="ARBA" id="ARBA00022475"/>
    </source>
</evidence>
<keyword evidence="2" id="KW-1003">Cell membrane</keyword>
<keyword evidence="6" id="KW-1133">Transmembrane helix</keyword>
<dbReference type="InterPro" id="IPR022346">
    <property type="entry name" value="T2SS_GspH"/>
</dbReference>
<dbReference type="RefSeq" id="WP_408624793.1">
    <property type="nucleotide sequence ID" value="NZ_JBEQCT010000009.1"/>
</dbReference>